<dbReference type="Proteomes" id="UP000469292">
    <property type="component" value="Unassembled WGS sequence"/>
</dbReference>
<evidence type="ECO:0008006" key="4">
    <source>
        <dbReference type="Google" id="ProtNLM"/>
    </source>
</evidence>
<gene>
    <name evidence="2" type="ORF">F6S87_00735</name>
</gene>
<name>A0A6I5MZC3_9BIFI</name>
<organism evidence="2 3">
    <name type="scientific">Bifidobacterium choloepi</name>
    <dbReference type="NCBI Taxonomy" id="2614131"/>
    <lineage>
        <taxon>Bacteria</taxon>
        <taxon>Bacillati</taxon>
        <taxon>Actinomycetota</taxon>
        <taxon>Actinomycetes</taxon>
        <taxon>Bifidobacteriales</taxon>
        <taxon>Bifidobacteriaceae</taxon>
        <taxon>Bifidobacterium</taxon>
    </lineage>
</organism>
<proteinExistence type="predicted"/>
<evidence type="ECO:0000313" key="3">
    <source>
        <dbReference type="Proteomes" id="UP000469292"/>
    </source>
</evidence>
<evidence type="ECO:0000313" key="2">
    <source>
        <dbReference type="EMBL" id="NEG69175.1"/>
    </source>
</evidence>
<dbReference type="AlphaFoldDB" id="A0A6I5MZC3"/>
<comment type="caution">
    <text evidence="2">The sequence shown here is derived from an EMBL/GenBank/DDBJ whole genome shotgun (WGS) entry which is preliminary data.</text>
</comment>
<keyword evidence="3" id="KW-1185">Reference proteome</keyword>
<sequence length="228" mass="25656">MSRLLTRRERRELKREHADQERESYDLADETQRDEQIPDDYCNVYLLFNLEAAVAEGHTVLGLTDKLNGPMTTYSFYRHGNKLRAPGLMAQLEHPETLDDLDQASGWLIQGNPGNYWNEHMNAALSFAVPPAAMRPIKAYADKATANPPEYDLVKYNCLTFAMDALKKGGVTLEAISGRDLHTIIPKDAFEDIIGAEGAEPYGKWKYWFPNTEAPKNGLTTIPDIPGK</sequence>
<dbReference type="RefSeq" id="WP_163226774.1">
    <property type="nucleotide sequence ID" value="NZ_VYSG01000001.1"/>
</dbReference>
<evidence type="ECO:0000256" key="1">
    <source>
        <dbReference type="SAM" id="MobiDB-lite"/>
    </source>
</evidence>
<feature type="region of interest" description="Disordered" evidence="1">
    <location>
        <begin position="1"/>
        <end position="32"/>
    </location>
</feature>
<protein>
    <recommendedName>
        <fullName evidence="4">DUF4105 domain-containing protein</fullName>
    </recommendedName>
</protein>
<accession>A0A6I5MZC3</accession>
<reference evidence="2 3" key="1">
    <citation type="submission" date="2019-09" db="EMBL/GenBank/DDBJ databases">
        <title>Phylogenetic characterization of a novel taxon of the genus Bifidobacterium: Bifidobacterium choloepi sp. nov.</title>
        <authorList>
            <person name="Modesto M."/>
            <person name="Satti M."/>
        </authorList>
    </citation>
    <scope>NUCLEOTIDE SEQUENCE [LARGE SCALE GENOMIC DNA]</scope>
    <source>
        <strain evidence="2 3">BRDM6</strain>
    </source>
</reference>
<dbReference type="EMBL" id="VYSG01000001">
    <property type="protein sequence ID" value="NEG69175.1"/>
    <property type="molecule type" value="Genomic_DNA"/>
</dbReference>